<comment type="caution">
    <text evidence="1">The sequence shown here is derived from an EMBL/GenBank/DDBJ whole genome shotgun (WGS) entry which is preliminary data.</text>
</comment>
<keyword evidence="2" id="KW-1185">Reference proteome</keyword>
<organism evidence="1 2">
    <name type="scientific">Aquimarina gracilis</name>
    <dbReference type="NCBI Taxonomy" id="874422"/>
    <lineage>
        <taxon>Bacteria</taxon>
        <taxon>Pseudomonadati</taxon>
        <taxon>Bacteroidota</taxon>
        <taxon>Flavobacteriia</taxon>
        <taxon>Flavobacteriales</taxon>
        <taxon>Flavobacteriaceae</taxon>
        <taxon>Aquimarina</taxon>
    </lineage>
</organism>
<sequence length="43" mass="5146">MLKDFLESHDVKVLEKKQQRVIFGKKDLCLDTQDTEIECYDDK</sequence>
<evidence type="ECO:0000313" key="2">
    <source>
        <dbReference type="Proteomes" id="UP001327027"/>
    </source>
</evidence>
<dbReference type="EMBL" id="JAYKLX010000006">
    <property type="protein sequence ID" value="MEB3346585.1"/>
    <property type="molecule type" value="Genomic_DNA"/>
</dbReference>
<reference evidence="1 2" key="1">
    <citation type="journal article" date="2013" name="Int. J. Syst. Evol. Microbiol.">
        <title>Aquimarina gracilis sp. nov., isolated from the gut microflora of a mussel, Mytilus coruscus, and emended description of Aquimarina spongiae.</title>
        <authorList>
            <person name="Park S.C."/>
            <person name="Choe H.N."/>
            <person name="Baik K.S."/>
            <person name="Seong C.N."/>
        </authorList>
    </citation>
    <scope>NUCLEOTIDE SEQUENCE [LARGE SCALE GENOMIC DNA]</scope>
    <source>
        <strain evidence="1 2">PSC32</strain>
    </source>
</reference>
<protein>
    <submittedName>
        <fullName evidence="1">Uncharacterized protein</fullName>
    </submittedName>
</protein>
<dbReference type="RefSeq" id="WP_324180613.1">
    <property type="nucleotide sequence ID" value="NZ_JAYKLX010000006.1"/>
</dbReference>
<gene>
    <name evidence="1" type="ORF">U6A24_13990</name>
</gene>
<proteinExistence type="predicted"/>
<accession>A0ABU5ZXF6</accession>
<dbReference type="Proteomes" id="UP001327027">
    <property type="component" value="Unassembled WGS sequence"/>
</dbReference>
<evidence type="ECO:0000313" key="1">
    <source>
        <dbReference type="EMBL" id="MEB3346585.1"/>
    </source>
</evidence>
<name>A0ABU5ZXF6_9FLAO</name>